<dbReference type="PANTHER" id="PTHR46890:SF48">
    <property type="entry name" value="RNA-DIRECTED DNA POLYMERASE"/>
    <property type="match status" value="1"/>
</dbReference>
<evidence type="ECO:0000313" key="3">
    <source>
        <dbReference type="Proteomes" id="UP000315295"/>
    </source>
</evidence>
<sequence>MHKVYDRVEWDFLEALMEKMGFSIGWRRIVMSCICTVSFAVILNGQPGDTFAPSRGIRQGDPLSPYLFLLVSEVLSRMIQSAVDMRYLDDVQTSLNGPVISHLFFADNTLIFLGAILDMNSVFDPDAYLGVPVVWGRSKRQWLAYIKDRIMGKLQGWKGWLISRIELWGNFRGGKDVHYLRPGMRF</sequence>
<reference evidence="2 3" key="1">
    <citation type="journal article" date="2019" name="G3 (Bethesda)">
        <title>Sequencing of a Wild Apple (Malus baccata) Genome Unravels the Differences Between Cultivated and Wild Apple Species Regarding Disease Resistance and Cold Tolerance.</title>
        <authorList>
            <person name="Chen X."/>
        </authorList>
    </citation>
    <scope>NUCLEOTIDE SEQUENCE [LARGE SCALE GENOMIC DNA]</scope>
    <source>
        <strain evidence="3">cv. Shandingzi</strain>
        <tissue evidence="2">Leaves</tissue>
    </source>
</reference>
<dbReference type="PANTHER" id="PTHR46890">
    <property type="entry name" value="NON-LTR RETROLELEMENT REVERSE TRANSCRIPTASE-LIKE PROTEIN-RELATED"/>
    <property type="match status" value="1"/>
</dbReference>
<feature type="domain" description="Reverse transcriptase" evidence="1">
    <location>
        <begin position="1"/>
        <end position="162"/>
    </location>
</feature>
<dbReference type="STRING" id="106549.A0A540KLC9"/>
<dbReference type="InterPro" id="IPR000477">
    <property type="entry name" value="RT_dom"/>
</dbReference>
<evidence type="ECO:0000259" key="1">
    <source>
        <dbReference type="PROSITE" id="PS50878"/>
    </source>
</evidence>
<accession>A0A540KLC9</accession>
<organism evidence="2 3">
    <name type="scientific">Malus baccata</name>
    <name type="common">Siberian crab apple</name>
    <name type="synonym">Pyrus baccata</name>
    <dbReference type="NCBI Taxonomy" id="106549"/>
    <lineage>
        <taxon>Eukaryota</taxon>
        <taxon>Viridiplantae</taxon>
        <taxon>Streptophyta</taxon>
        <taxon>Embryophyta</taxon>
        <taxon>Tracheophyta</taxon>
        <taxon>Spermatophyta</taxon>
        <taxon>Magnoliopsida</taxon>
        <taxon>eudicotyledons</taxon>
        <taxon>Gunneridae</taxon>
        <taxon>Pentapetalae</taxon>
        <taxon>rosids</taxon>
        <taxon>fabids</taxon>
        <taxon>Rosales</taxon>
        <taxon>Rosaceae</taxon>
        <taxon>Amygdaloideae</taxon>
        <taxon>Maleae</taxon>
        <taxon>Malus</taxon>
    </lineage>
</organism>
<proteinExistence type="predicted"/>
<dbReference type="Pfam" id="PF00078">
    <property type="entry name" value="RVT_1"/>
    <property type="match status" value="1"/>
</dbReference>
<dbReference type="InterPro" id="IPR052343">
    <property type="entry name" value="Retrotransposon-Effector_Assoc"/>
</dbReference>
<dbReference type="PROSITE" id="PS50878">
    <property type="entry name" value="RT_POL"/>
    <property type="match status" value="1"/>
</dbReference>
<gene>
    <name evidence="2" type="ORF">C1H46_039451</name>
</gene>
<dbReference type="AlphaFoldDB" id="A0A540KLC9"/>
<dbReference type="Proteomes" id="UP000315295">
    <property type="component" value="Unassembled WGS sequence"/>
</dbReference>
<name>A0A540KLC9_MALBA</name>
<protein>
    <recommendedName>
        <fullName evidence="1">Reverse transcriptase domain-containing protein</fullName>
    </recommendedName>
</protein>
<dbReference type="EMBL" id="VIEB01001133">
    <property type="protein sequence ID" value="TQD75011.1"/>
    <property type="molecule type" value="Genomic_DNA"/>
</dbReference>
<evidence type="ECO:0000313" key="2">
    <source>
        <dbReference type="EMBL" id="TQD75011.1"/>
    </source>
</evidence>
<comment type="caution">
    <text evidence="2">The sequence shown here is derived from an EMBL/GenBank/DDBJ whole genome shotgun (WGS) entry which is preliminary data.</text>
</comment>
<keyword evidence="3" id="KW-1185">Reference proteome</keyword>